<dbReference type="Proteomes" id="UP001497382">
    <property type="component" value="Unassembled WGS sequence"/>
</dbReference>
<gene>
    <name evidence="1" type="ORF">LARSCL_LOCUS3415</name>
</gene>
<name>A0AAV1Z602_9ARAC</name>
<evidence type="ECO:0000313" key="1">
    <source>
        <dbReference type="EMBL" id="CAL1267029.1"/>
    </source>
</evidence>
<feature type="non-terminal residue" evidence="1">
    <location>
        <position position="1"/>
    </location>
</feature>
<protein>
    <submittedName>
        <fullName evidence="1">Uncharacterized protein</fullName>
    </submittedName>
</protein>
<accession>A0AAV1Z602</accession>
<organism evidence="1 2">
    <name type="scientific">Larinioides sclopetarius</name>
    <dbReference type="NCBI Taxonomy" id="280406"/>
    <lineage>
        <taxon>Eukaryota</taxon>
        <taxon>Metazoa</taxon>
        <taxon>Ecdysozoa</taxon>
        <taxon>Arthropoda</taxon>
        <taxon>Chelicerata</taxon>
        <taxon>Arachnida</taxon>
        <taxon>Araneae</taxon>
        <taxon>Araneomorphae</taxon>
        <taxon>Entelegynae</taxon>
        <taxon>Araneoidea</taxon>
        <taxon>Araneidae</taxon>
        <taxon>Larinioides</taxon>
    </lineage>
</organism>
<sequence length="40" mass="4761">EFLLPSFFIHLLQSFILYISSSDFKYCKGGYIEGHFLRKD</sequence>
<proteinExistence type="predicted"/>
<reference evidence="1 2" key="1">
    <citation type="submission" date="2024-04" db="EMBL/GenBank/DDBJ databases">
        <authorList>
            <person name="Rising A."/>
            <person name="Reimegard J."/>
            <person name="Sonavane S."/>
            <person name="Akerstrom W."/>
            <person name="Nylinder S."/>
            <person name="Hedman E."/>
            <person name="Kallberg Y."/>
        </authorList>
    </citation>
    <scope>NUCLEOTIDE SEQUENCE [LARGE SCALE GENOMIC DNA]</scope>
</reference>
<evidence type="ECO:0000313" key="2">
    <source>
        <dbReference type="Proteomes" id="UP001497382"/>
    </source>
</evidence>
<dbReference type="AlphaFoldDB" id="A0AAV1Z602"/>
<comment type="caution">
    <text evidence="1">The sequence shown here is derived from an EMBL/GenBank/DDBJ whole genome shotgun (WGS) entry which is preliminary data.</text>
</comment>
<keyword evidence="2" id="KW-1185">Reference proteome</keyword>
<dbReference type="EMBL" id="CAXIEN010000026">
    <property type="protein sequence ID" value="CAL1267029.1"/>
    <property type="molecule type" value="Genomic_DNA"/>
</dbReference>